<dbReference type="OrthoDB" id="6532759at2759"/>
<evidence type="ECO:0000313" key="3">
    <source>
        <dbReference type="Proteomes" id="UP000759131"/>
    </source>
</evidence>
<sequence length="460" mass="53750">MPKKRKHLKTSLETTDDGNEDNRRHPKIYAKNSMDRFGDDLCQLLLSYLSLEDCFQYECVSKQFQRTVFESVDCIEIYNELVNKVINRETIDAKKLVTIAKKCPNIQTIDCRGITTRYEEYIGKVLTAFLYNCRHLRDICVNIRRNSAKMKQSLERMVTHIDTFDWLQKRSLIHYRRLSHLRVHSLSEVFNKHFKLLLVWNLHSFSFHYSSFSWKFDNKELLSEFVAHNQSLTSVVLRVGSWYELQNGVQHIPPELGQQLSRLTQLRRLKLKLDSINDNNSLSEFLRTIGINCKQVKRLSLLLDSPKNRLTGNTLNCLQYYRRLNRLNLTLVADIDNDLLEPLSLCHRLTHLSLDMKQMSGKLLDNCGKHLPRLQYLSIKTKSISGEHLSHISRLPVLQTLAIKVQSSKLWEKDFSDLLSRKPKLKHILFPTSDQIPYRTVSPSISPIKPSLSMLIADHF</sequence>
<name>A0A7R9L2B0_9ACAR</name>
<dbReference type="InterPro" id="IPR032675">
    <property type="entry name" value="LRR_dom_sf"/>
</dbReference>
<evidence type="ECO:0000313" key="2">
    <source>
        <dbReference type="EMBL" id="CAD7633509.1"/>
    </source>
</evidence>
<keyword evidence="3" id="KW-1185">Reference proteome</keyword>
<gene>
    <name evidence="2" type="ORF">OSB1V03_LOCUS13906</name>
</gene>
<dbReference type="EMBL" id="OC867429">
    <property type="protein sequence ID" value="CAD7633509.1"/>
    <property type="molecule type" value="Genomic_DNA"/>
</dbReference>
<dbReference type="SUPFAM" id="SSF52047">
    <property type="entry name" value="RNI-like"/>
    <property type="match status" value="1"/>
</dbReference>
<dbReference type="AlphaFoldDB" id="A0A7R9L2B0"/>
<proteinExistence type="predicted"/>
<dbReference type="Gene3D" id="3.80.10.10">
    <property type="entry name" value="Ribonuclease Inhibitor"/>
    <property type="match status" value="1"/>
</dbReference>
<evidence type="ECO:0000256" key="1">
    <source>
        <dbReference type="SAM" id="MobiDB-lite"/>
    </source>
</evidence>
<dbReference type="Proteomes" id="UP000759131">
    <property type="component" value="Unassembled WGS sequence"/>
</dbReference>
<accession>A0A7R9L2B0</accession>
<protein>
    <recommendedName>
        <fullName evidence="4">F-box domain-containing protein</fullName>
    </recommendedName>
</protein>
<feature type="region of interest" description="Disordered" evidence="1">
    <location>
        <begin position="1"/>
        <end position="25"/>
    </location>
</feature>
<evidence type="ECO:0008006" key="4">
    <source>
        <dbReference type="Google" id="ProtNLM"/>
    </source>
</evidence>
<dbReference type="EMBL" id="CAJPIZ010012854">
    <property type="protein sequence ID" value="CAG2113939.1"/>
    <property type="molecule type" value="Genomic_DNA"/>
</dbReference>
<reference evidence="2" key="1">
    <citation type="submission" date="2020-11" db="EMBL/GenBank/DDBJ databases">
        <authorList>
            <person name="Tran Van P."/>
        </authorList>
    </citation>
    <scope>NUCLEOTIDE SEQUENCE</scope>
</reference>
<organism evidence="2">
    <name type="scientific">Medioppia subpectinata</name>
    <dbReference type="NCBI Taxonomy" id="1979941"/>
    <lineage>
        <taxon>Eukaryota</taxon>
        <taxon>Metazoa</taxon>
        <taxon>Ecdysozoa</taxon>
        <taxon>Arthropoda</taxon>
        <taxon>Chelicerata</taxon>
        <taxon>Arachnida</taxon>
        <taxon>Acari</taxon>
        <taxon>Acariformes</taxon>
        <taxon>Sarcoptiformes</taxon>
        <taxon>Oribatida</taxon>
        <taxon>Brachypylina</taxon>
        <taxon>Oppioidea</taxon>
        <taxon>Oppiidae</taxon>
        <taxon>Medioppia</taxon>
    </lineage>
</organism>